<evidence type="ECO:0000256" key="2">
    <source>
        <dbReference type="ARBA" id="ARBA00023015"/>
    </source>
</evidence>
<evidence type="ECO:0000259" key="5">
    <source>
        <dbReference type="PROSITE" id="PS50888"/>
    </source>
</evidence>
<dbReference type="EMBL" id="JAIWQS010000001">
    <property type="protein sequence ID" value="KAJ8774548.1"/>
    <property type="molecule type" value="Genomic_DNA"/>
</dbReference>
<dbReference type="Proteomes" id="UP001159364">
    <property type="component" value="Linkage Group LG01"/>
</dbReference>
<dbReference type="SMART" id="SM00353">
    <property type="entry name" value="HLH"/>
    <property type="match status" value="1"/>
</dbReference>
<dbReference type="GO" id="GO:0046983">
    <property type="term" value="F:protein dimerization activity"/>
    <property type="evidence" value="ECO:0007669"/>
    <property type="project" value="InterPro"/>
</dbReference>
<comment type="caution">
    <text evidence="6">The sequence shown here is derived from an EMBL/GenBank/DDBJ whole genome shotgun (WGS) entry which is preliminary data.</text>
</comment>
<keyword evidence="3" id="KW-0804">Transcription</keyword>
<dbReference type="GO" id="GO:0003700">
    <property type="term" value="F:DNA-binding transcription factor activity"/>
    <property type="evidence" value="ECO:0007669"/>
    <property type="project" value="TreeGrafter"/>
</dbReference>
<dbReference type="PROSITE" id="PS50888">
    <property type="entry name" value="BHLH"/>
    <property type="match status" value="1"/>
</dbReference>
<gene>
    <name evidence="6" type="ORF">K2173_016994</name>
</gene>
<sequence>MDSNLEKSSNGDFSSDHQEQVQMSANIMNNVQSFVNLSPATSETPFIGQSQVRQDLDHNLSEFPVMVCCHGNSESCSRGTKRKRNVDKEMEKPKEVIHVRAKRGQATDGHSLAERVRREKINERLRCLQELVPGCYKTMGMAVMLDVISNYIQSLQNQIEFLSMKLSATSMNFTSLEMETLQRMEGTNAFVQEMEKMIRDGYGGTSHYYNSTHL</sequence>
<dbReference type="AlphaFoldDB" id="A0AAV8U892"/>
<dbReference type="Pfam" id="PF00010">
    <property type="entry name" value="HLH"/>
    <property type="match status" value="1"/>
</dbReference>
<protein>
    <recommendedName>
        <fullName evidence="5">BHLH domain-containing protein</fullName>
    </recommendedName>
</protein>
<accession>A0AAV8U892</accession>
<name>A0AAV8U892_9ROSI</name>
<dbReference type="Gene3D" id="4.10.280.10">
    <property type="entry name" value="Helix-loop-helix DNA-binding domain"/>
    <property type="match status" value="1"/>
</dbReference>
<dbReference type="SUPFAM" id="SSF47459">
    <property type="entry name" value="HLH, helix-loop-helix DNA-binding domain"/>
    <property type="match status" value="1"/>
</dbReference>
<evidence type="ECO:0000313" key="7">
    <source>
        <dbReference type="Proteomes" id="UP001159364"/>
    </source>
</evidence>
<evidence type="ECO:0000313" key="6">
    <source>
        <dbReference type="EMBL" id="KAJ8774548.1"/>
    </source>
</evidence>
<comment type="subcellular location">
    <subcellularLocation>
        <location evidence="1">Nucleus</location>
    </subcellularLocation>
</comment>
<evidence type="ECO:0000256" key="3">
    <source>
        <dbReference type="ARBA" id="ARBA00023163"/>
    </source>
</evidence>
<dbReference type="InterPro" id="IPR024097">
    <property type="entry name" value="bHLH_ZIP_TF"/>
</dbReference>
<dbReference type="PANTHER" id="PTHR12565">
    <property type="entry name" value="STEROL REGULATORY ELEMENT-BINDING PROTEIN"/>
    <property type="match status" value="1"/>
</dbReference>
<feature type="domain" description="BHLH" evidence="5">
    <location>
        <begin position="105"/>
        <end position="155"/>
    </location>
</feature>
<evidence type="ECO:0000256" key="4">
    <source>
        <dbReference type="ARBA" id="ARBA00023242"/>
    </source>
</evidence>
<keyword evidence="7" id="KW-1185">Reference proteome</keyword>
<dbReference type="PANTHER" id="PTHR12565:SF367">
    <property type="entry name" value="TRANSCRIPTION FACTOR BHLH75"/>
    <property type="match status" value="1"/>
</dbReference>
<proteinExistence type="predicted"/>
<keyword evidence="4" id="KW-0539">Nucleus</keyword>
<reference evidence="6 7" key="1">
    <citation type="submission" date="2021-09" db="EMBL/GenBank/DDBJ databases">
        <title>Genomic insights and catalytic innovation underlie evolution of tropane alkaloids biosynthesis.</title>
        <authorList>
            <person name="Wang Y.-J."/>
            <person name="Tian T."/>
            <person name="Huang J.-P."/>
            <person name="Huang S.-X."/>
        </authorList>
    </citation>
    <scope>NUCLEOTIDE SEQUENCE [LARGE SCALE GENOMIC DNA]</scope>
    <source>
        <strain evidence="6">KIB-2018</strain>
        <tissue evidence="6">Leaf</tissue>
    </source>
</reference>
<keyword evidence="2" id="KW-0805">Transcription regulation</keyword>
<evidence type="ECO:0000256" key="1">
    <source>
        <dbReference type="ARBA" id="ARBA00004123"/>
    </source>
</evidence>
<dbReference type="InterPro" id="IPR036638">
    <property type="entry name" value="HLH_DNA-bd_sf"/>
</dbReference>
<organism evidence="6 7">
    <name type="scientific">Erythroxylum novogranatense</name>
    <dbReference type="NCBI Taxonomy" id="1862640"/>
    <lineage>
        <taxon>Eukaryota</taxon>
        <taxon>Viridiplantae</taxon>
        <taxon>Streptophyta</taxon>
        <taxon>Embryophyta</taxon>
        <taxon>Tracheophyta</taxon>
        <taxon>Spermatophyta</taxon>
        <taxon>Magnoliopsida</taxon>
        <taxon>eudicotyledons</taxon>
        <taxon>Gunneridae</taxon>
        <taxon>Pentapetalae</taxon>
        <taxon>rosids</taxon>
        <taxon>fabids</taxon>
        <taxon>Malpighiales</taxon>
        <taxon>Erythroxylaceae</taxon>
        <taxon>Erythroxylum</taxon>
    </lineage>
</organism>
<dbReference type="GO" id="GO:0005634">
    <property type="term" value="C:nucleus"/>
    <property type="evidence" value="ECO:0007669"/>
    <property type="project" value="UniProtKB-SubCell"/>
</dbReference>
<dbReference type="InterPro" id="IPR011598">
    <property type="entry name" value="bHLH_dom"/>
</dbReference>